<dbReference type="GO" id="GO:0046718">
    <property type="term" value="P:symbiont entry into host cell"/>
    <property type="evidence" value="ECO:0007669"/>
    <property type="project" value="UniProtKB-UniRule"/>
</dbReference>
<feature type="compositionally biased region" description="Low complexity" evidence="9">
    <location>
        <begin position="495"/>
        <end position="504"/>
    </location>
</feature>
<feature type="region of interest" description="Disordered" evidence="9">
    <location>
        <begin position="482"/>
        <end position="512"/>
    </location>
</feature>
<organism evidence="10">
    <name type="scientific">Pygoscelis adeliae papillomavirus 2</name>
    <dbReference type="NCBI Taxonomy" id="2045113"/>
    <lineage>
        <taxon>Viruses</taxon>
        <taxon>Monodnaviria</taxon>
        <taxon>Shotokuvirae</taxon>
        <taxon>Cossaviricota</taxon>
        <taxon>Papovaviricetes</taxon>
        <taxon>Zurhausenvirales</taxon>
        <taxon>Papillomaviridae</taxon>
        <taxon>Firstpapillomavirinae</taxon>
        <taxon>Treisepsilonpapillomavirus</taxon>
        <taxon>Treisepsilonpapillomavirus 1</taxon>
    </lineage>
</organism>
<evidence type="ECO:0000256" key="6">
    <source>
        <dbReference type="ARBA" id="ARBA00022921"/>
    </source>
</evidence>
<dbReference type="PRINTS" id="PR00865">
    <property type="entry name" value="HPVCAPSIDL1"/>
</dbReference>
<sequence>MSGQPAMPPALYIPSTTQLPSYSSTDDFLLKTDYVYHVGSERLLTVGNPYFEIRSGDQKKIVVPKVSGNQYRVFRLKLPDPNGLFPLPSGGISDPDNNRLVWQLVAVQVTRGGPLNVGLSGAPLFNRDRDVETASKPQSETAGRVNVAFDPKQNQMFICGCTPPTGQHWSEAKKCDVPDPETKCPPLELVNTVLEDGDMSDIGFGAMDFKLLGRNRSDVPLELSGQISKYPDWIRMRTDPHGDSCFFLVKREQVYCRRLWQHAGGVGEKVPDGIYIGNAESSTNNTAYLTVPSGSVLTTDTQLFDRPYWLTQAQGPNNGVLWNQNLFVTVLDNTRNTIMHITTVVDGKERDEPTRYDSVNYSEYSRHCEEFEITALIRLCQVPLTTSVLSHIYRIDPSILERWGISEAPTTSLRTEDKYRYLDSAATRCPLAAPPPSPTGDPYDGMHFWVIDCSDRVSLDLTMHPLGRKYLALPQVRRLRVPRPVGTRKRPLPPSSSSETSRVVTRSKRRRR</sequence>
<keyword evidence="3 8" id="KW-0945">Host-virus interaction</keyword>
<name>A0A291PWJ8_9PAPI</name>
<comment type="subunit">
    <text evidence="8">Self-assembles into homopentamers. The capsid has an icosahedral symmetry and consists of 72 capsomers, with each capsomer being a pentamer of L1. Interacts with the minor capsid protein L2; this interaction is necessary for viral genome encapsidation.</text>
</comment>
<dbReference type="InterPro" id="IPR011222">
    <property type="entry name" value="dsDNA_vir_gr_I_capsid"/>
</dbReference>
<dbReference type="GO" id="GO:0019062">
    <property type="term" value="P:virion attachment to host cell"/>
    <property type="evidence" value="ECO:0007669"/>
    <property type="project" value="UniProtKB-UniRule"/>
</dbReference>
<dbReference type="GO" id="GO:0039620">
    <property type="term" value="C:T=7 icosahedral viral capsid"/>
    <property type="evidence" value="ECO:0007669"/>
    <property type="project" value="UniProtKB-KW"/>
</dbReference>
<protein>
    <recommendedName>
        <fullName evidence="8">Major capsid protein L1</fullName>
    </recommendedName>
</protein>
<gene>
    <name evidence="8 10" type="primary">L1</name>
</gene>
<keyword evidence="7 8" id="KW-1160">Virus entry into host cell</keyword>
<dbReference type="SUPFAM" id="SSF88648">
    <property type="entry name" value="Group I dsDNA viruses"/>
    <property type="match status" value="1"/>
</dbReference>
<keyword evidence="6 8" id="KW-0426">Late protein</keyword>
<dbReference type="InterPro" id="IPR036973">
    <property type="entry name" value="Capsid_L1_sf_Papillomavir"/>
</dbReference>
<reference evidence="10" key="1">
    <citation type="journal article" date="2017" name="Virus Evol.">
        <title>Unique genome organization of non-mammalian papillomaviruses provides insights into the evolution of viral early proteins.</title>
        <authorList>
            <person name="Van Doorslaer K."/>
            <person name="Ruoppolo V."/>
            <person name="Schmidt A."/>
            <person name="Lescroel A."/>
            <person name="Jongsomjit D."/>
            <person name="Elrod M."/>
            <person name="Kraberger S."/>
            <person name="Stainton D."/>
            <person name="Dugger K.M."/>
            <person name="Ballard G."/>
            <person name="Ainley D.G."/>
            <person name="Varsani A."/>
        </authorList>
    </citation>
    <scope>NUCLEOTIDE SEQUENCE [LARGE SCALE GENOMIC DNA]</scope>
</reference>
<dbReference type="Pfam" id="PF00500">
    <property type="entry name" value="Late_protein_L1"/>
    <property type="match status" value="1"/>
</dbReference>
<evidence type="ECO:0000256" key="4">
    <source>
        <dbReference type="ARBA" id="ARBA00022804"/>
    </source>
</evidence>
<dbReference type="InterPro" id="IPR002210">
    <property type="entry name" value="Capsid_L1_Papillomavir"/>
</dbReference>
<evidence type="ECO:0000256" key="7">
    <source>
        <dbReference type="ARBA" id="ARBA00023296"/>
    </source>
</evidence>
<proteinExistence type="inferred from homology"/>
<comment type="subcellular location">
    <subcellularLocation>
        <location evidence="1 8">Virion</location>
    </subcellularLocation>
</comment>
<evidence type="ECO:0000313" key="10">
    <source>
        <dbReference type="EMBL" id="ATL23484.1"/>
    </source>
</evidence>
<comment type="similarity">
    <text evidence="8">Belongs to the papillomaviridae L1 protein family.</text>
</comment>
<dbReference type="EMBL" id="MF168943">
    <property type="protein sequence ID" value="ATL23484.1"/>
    <property type="molecule type" value="Genomic_DNA"/>
</dbReference>
<comment type="function">
    <text evidence="8">Forms an icosahedral capsid with a T=7 symmetry and a 50 nm diameter. The capsid is composed of 72 pentamers linked to each other by disulfide bonds and associated with L2 proteins. Binds to heparan sulfate proteoglycans on cell surface of basal layer keratinocytes to provide initial virion attachment. This binding mediates a conformational change in the virus capsid that facilitates efficient infection. The virion enters the host cell via endocytosis. During virus trafficking, L1 protein dissociates from the viral DNA and the genomic DNA is released to the host nucleus. The virion assembly takes place within the cell nucleus. Encapsulates the genomic DNA together with protein L2.</text>
</comment>
<evidence type="ECO:0000256" key="3">
    <source>
        <dbReference type="ARBA" id="ARBA00022581"/>
    </source>
</evidence>
<evidence type="ECO:0000256" key="9">
    <source>
        <dbReference type="SAM" id="MobiDB-lite"/>
    </source>
</evidence>
<keyword evidence="8" id="KW-1145">T=7 icosahedral capsid protein</keyword>
<evidence type="ECO:0000256" key="2">
    <source>
        <dbReference type="ARBA" id="ARBA00022561"/>
    </source>
</evidence>
<dbReference type="Proteomes" id="UP000246759">
    <property type="component" value="Segment"/>
</dbReference>
<keyword evidence="4 8" id="KW-1161">Viral attachment to host cell</keyword>
<evidence type="ECO:0000256" key="1">
    <source>
        <dbReference type="ARBA" id="ARBA00004328"/>
    </source>
</evidence>
<feature type="compositionally biased region" description="Basic residues" evidence="9">
    <location>
        <begin position="482"/>
        <end position="491"/>
    </location>
</feature>
<accession>A0A291PWJ8</accession>
<dbReference type="GO" id="GO:0005198">
    <property type="term" value="F:structural molecule activity"/>
    <property type="evidence" value="ECO:0007669"/>
    <property type="project" value="InterPro"/>
</dbReference>
<evidence type="ECO:0000256" key="8">
    <source>
        <dbReference type="RuleBase" id="RU361248"/>
    </source>
</evidence>
<evidence type="ECO:0000256" key="5">
    <source>
        <dbReference type="ARBA" id="ARBA00022844"/>
    </source>
</evidence>
<keyword evidence="5 8" id="KW-0946">Virion</keyword>
<keyword evidence="2 8" id="KW-0167">Capsid protein</keyword>
<dbReference type="Gene3D" id="2.60.175.20">
    <property type="entry name" value="Major capsid L1 (late) superfamily, Papillomavirus"/>
    <property type="match status" value="2"/>
</dbReference>